<dbReference type="PANTHER" id="PTHR10837">
    <property type="entry name" value="PEPTIDYLARGININE DEIMINASE"/>
    <property type="match status" value="1"/>
</dbReference>
<dbReference type="Pfam" id="PF08527">
    <property type="entry name" value="PAD_M"/>
    <property type="match status" value="1"/>
</dbReference>
<dbReference type="InterPro" id="IPR036556">
    <property type="entry name" value="PAD_central_sf"/>
</dbReference>
<dbReference type="InterPro" id="IPR013733">
    <property type="entry name" value="Prot_Arg_deaminase_cen_dom"/>
</dbReference>
<feature type="domain" description="Protein-arginine deiminase C-terminal" evidence="14">
    <location>
        <begin position="298"/>
        <end position="695"/>
    </location>
</feature>
<evidence type="ECO:0000259" key="15">
    <source>
        <dbReference type="Pfam" id="PF08526"/>
    </source>
</evidence>
<evidence type="ECO:0000256" key="8">
    <source>
        <dbReference type="ARBA" id="ARBA00069326"/>
    </source>
</evidence>
<evidence type="ECO:0000256" key="3">
    <source>
        <dbReference type="ARBA" id="ARBA00022490"/>
    </source>
</evidence>
<name>A0A8C0C6T2_BALMU</name>
<proteinExistence type="inferred from homology"/>
<organism evidence="17">
    <name type="scientific">Balaenoptera musculus</name>
    <name type="common">Blue whale</name>
    <dbReference type="NCBI Taxonomy" id="9771"/>
    <lineage>
        <taxon>Eukaryota</taxon>
        <taxon>Metazoa</taxon>
        <taxon>Chordata</taxon>
        <taxon>Craniata</taxon>
        <taxon>Vertebrata</taxon>
        <taxon>Euteleostomi</taxon>
        <taxon>Mammalia</taxon>
        <taxon>Eutheria</taxon>
        <taxon>Laurasiatheria</taxon>
        <taxon>Artiodactyla</taxon>
        <taxon>Whippomorpha</taxon>
        <taxon>Cetacea</taxon>
        <taxon>Mysticeti</taxon>
        <taxon>Balaenopteridae</taxon>
        <taxon>Balaenoptera</taxon>
    </lineage>
</organism>
<evidence type="ECO:0000256" key="12">
    <source>
        <dbReference type="ARBA" id="ARBA00093439"/>
    </source>
</evidence>
<feature type="domain" description="Protein-arginine deiminase (PAD) N-terminal" evidence="15">
    <location>
        <begin position="9"/>
        <end position="122"/>
    </location>
</feature>
<dbReference type="Pfam" id="PF08526">
    <property type="entry name" value="PAD_N"/>
    <property type="match status" value="1"/>
</dbReference>
<dbReference type="GO" id="GO:0140094">
    <property type="term" value="F:structural constituent of cytoplasmic lattice"/>
    <property type="evidence" value="ECO:0007669"/>
    <property type="project" value="Ensembl"/>
</dbReference>
<dbReference type="InterPro" id="IPR008972">
    <property type="entry name" value="Cupredoxin"/>
</dbReference>
<evidence type="ECO:0000259" key="16">
    <source>
        <dbReference type="Pfam" id="PF08527"/>
    </source>
</evidence>
<dbReference type="Gene3D" id="2.60.40.1860">
    <property type="entry name" value="Protein-arginine deiminase, N-terminal domain"/>
    <property type="match status" value="1"/>
</dbReference>
<dbReference type="GO" id="GO:0060473">
    <property type="term" value="C:cortical granule"/>
    <property type="evidence" value="ECO:0007669"/>
    <property type="project" value="UniProtKB-SubCell"/>
</dbReference>
<feature type="domain" description="Protein-arginine deiminase (PAD) central" evidence="16">
    <location>
        <begin position="152"/>
        <end position="285"/>
    </location>
</feature>
<dbReference type="GO" id="GO:0045111">
    <property type="term" value="C:intermediate filament cytoskeleton"/>
    <property type="evidence" value="ECO:0007669"/>
    <property type="project" value="Ensembl"/>
</dbReference>
<dbReference type="GO" id="GO:0004668">
    <property type="term" value="F:protein-arginine deiminase activity"/>
    <property type="evidence" value="ECO:0007669"/>
    <property type="project" value="InterPro"/>
</dbReference>
<dbReference type="Pfam" id="PF03068">
    <property type="entry name" value="PAD"/>
    <property type="match status" value="1"/>
</dbReference>
<dbReference type="GO" id="GO:0005509">
    <property type="term" value="F:calcium ion binding"/>
    <property type="evidence" value="ECO:0007669"/>
    <property type="project" value="InterPro"/>
</dbReference>
<dbReference type="InterPro" id="IPR013530">
    <property type="entry name" value="PAD_C"/>
</dbReference>
<dbReference type="GO" id="GO:0005634">
    <property type="term" value="C:nucleus"/>
    <property type="evidence" value="ECO:0007669"/>
    <property type="project" value="UniProtKB-SubCell"/>
</dbReference>
<dbReference type="GO" id="GO:0040016">
    <property type="term" value="P:embryonic cleavage"/>
    <property type="evidence" value="ECO:0007669"/>
    <property type="project" value="Ensembl"/>
</dbReference>
<comment type="subcellular location">
    <subcellularLocation>
        <location evidence="7">Cytoplasmic vesicle</location>
        <location evidence="7">Secretory vesicle</location>
        <location evidence="7">Cortical granule</location>
    </subcellularLocation>
    <subcellularLocation>
        <location evidence="1">Nucleus</location>
    </subcellularLocation>
</comment>
<dbReference type="PIRSF" id="PIRSF001247">
    <property type="entry name" value="Protein-arginine_deiminase"/>
    <property type="match status" value="1"/>
</dbReference>
<keyword evidence="5" id="KW-0539">Nucleus</keyword>
<evidence type="ECO:0000313" key="17">
    <source>
        <dbReference type="Ensembl" id="ENSBMSP00010001579.1"/>
    </source>
</evidence>
<accession>A0A8C0C6T2</accession>
<dbReference type="GeneTree" id="ENSGT00940000153217"/>
<dbReference type="GO" id="GO:0044725">
    <property type="term" value="P:epigenetic programming in the zygotic pronuclei"/>
    <property type="evidence" value="ECO:0007669"/>
    <property type="project" value="Ensembl"/>
</dbReference>
<evidence type="ECO:0000256" key="10">
    <source>
        <dbReference type="ARBA" id="ARBA00078405"/>
    </source>
</evidence>
<dbReference type="Ensembl" id="ENSBMST00010001760.1">
    <property type="protein sequence ID" value="ENSBMSP00010001579.1"/>
    <property type="gene ID" value="ENSBMSG00010001172.1"/>
</dbReference>
<dbReference type="GO" id="GO:0043143">
    <property type="term" value="P:regulation of translation by machinery localization"/>
    <property type="evidence" value="ECO:0007669"/>
    <property type="project" value="Ensembl"/>
</dbReference>
<protein>
    <recommendedName>
        <fullName evidence="8">Inactive protein-arginine deiminase type-6</fullName>
    </recommendedName>
    <alternativeName>
        <fullName evidence="10">Peptidylarginine deiminase VI</fullName>
    </alternativeName>
    <alternativeName>
        <fullName evidence="9">Protein-arginine deiminase type VI</fullName>
    </alternativeName>
    <alternativeName>
        <fullName evidence="11">Protein-arginine deiminase type-6</fullName>
    </alternativeName>
</protein>
<comment type="similarity">
    <text evidence="2">Belongs to the protein arginine deiminase family.</text>
</comment>
<dbReference type="OMA" id="VAPCIFT"/>
<dbReference type="GO" id="GO:0140089">
    <property type="term" value="P:protein storage"/>
    <property type="evidence" value="ECO:0007669"/>
    <property type="project" value="Ensembl"/>
</dbReference>
<dbReference type="Gene3D" id="2.60.40.1700">
    <property type="entry name" value="Protein-arginine deiminase, central domain"/>
    <property type="match status" value="1"/>
</dbReference>
<dbReference type="GO" id="GO:0140095">
    <property type="term" value="C:cytoplasmic lattice"/>
    <property type="evidence" value="ECO:0007669"/>
    <property type="project" value="Ensembl"/>
</dbReference>
<dbReference type="SUPFAM" id="SSF110083">
    <property type="entry name" value="Peptidylarginine deiminase Pad4, middle domain"/>
    <property type="match status" value="1"/>
</dbReference>
<dbReference type="PANTHER" id="PTHR10837:SF4">
    <property type="entry name" value="PROTEIN-ARGININE DEIMINASE TYPE-6"/>
    <property type="match status" value="1"/>
</dbReference>
<comment type="subunit">
    <text evidence="13">Homodimers. Associates with alpha-tubulin.</text>
</comment>
<keyword evidence="3" id="KW-0963">Cytoplasm</keyword>
<sequence length="699" mass="78581">MGSPGSRAMSFQSIVHLSLDSPAHAICVQDMEIYLDVNGCAPQQCKSFTVDSSPGVVVQIYGTDPVKIGEEAAMNRWPLSHPTNVLVGMASPSSANDKGKVSVSYYQHSEDVPMATAVLYLTSIGECPPSPGEEGWDLTWLLPEPMFLSSLQKNWVWGPKGWGAILLVNCSPADAHQLVGRKSKVFSTEETKSLSQMILRVQGPSCILKKCRVVLHTSKEESEKARVYRPQKDSSSTFELVLGPDQHTYNLAPVEDDLEETFYVEALEFPSASFSGLISYSASLVGESPDPSIPETVVYKDTVVFRVAPCVFVPSTQMPLEVYLCRELQVQGFVNTVMELSERSNIQVASVYEDPNRLGRWLQDEMAFCYTQAPHKTISLVLDTPRLPKLDDFPMKYSLSPGVGYMTQRTQDHTVASIDSIGNLMVSPPVKAQGKEYPLGRILIGSSFYPSKDCRNLSKTLRDFLYAQQVQAPVELFSDWLMIGHAYEFMCFIPAQYKVEDKKDFRLLLASPSSCYKLFKEKQKEGYGDAHLFEGIRKDQLLSNGREANTINQLLADENMRKQNDYAEKCIDLNRSILKRELGLEEQDIIDIPQLFCLERIANIPSSEQTEKLYARPYFPDLLQMIVMGQNLGIPKPFGPQINGTCCLEEKIRQLLEPLGFQCTFINDFDCYLTEIGDFCSCANIRRVPFAFKWWRMVP</sequence>
<dbReference type="AlphaFoldDB" id="A0A8C0C6T2"/>
<dbReference type="InterPro" id="IPR013732">
    <property type="entry name" value="PAD_N"/>
</dbReference>
<dbReference type="FunFam" id="2.60.40.1700:FF:000002">
    <property type="entry name" value="Peptidyl arginine deiminase 6"/>
    <property type="match status" value="1"/>
</dbReference>
<evidence type="ECO:0000256" key="1">
    <source>
        <dbReference type="ARBA" id="ARBA00004123"/>
    </source>
</evidence>
<evidence type="ECO:0000256" key="4">
    <source>
        <dbReference type="ARBA" id="ARBA00022553"/>
    </source>
</evidence>
<dbReference type="GO" id="GO:0007028">
    <property type="term" value="P:cytoplasm organization"/>
    <property type="evidence" value="ECO:0007669"/>
    <property type="project" value="Ensembl"/>
</dbReference>
<evidence type="ECO:0000256" key="2">
    <source>
        <dbReference type="ARBA" id="ARBA00008166"/>
    </source>
</evidence>
<dbReference type="InterPro" id="IPR004303">
    <property type="entry name" value="PAD"/>
</dbReference>
<evidence type="ECO:0000256" key="7">
    <source>
        <dbReference type="ARBA" id="ARBA00037865"/>
    </source>
</evidence>
<dbReference type="Gene3D" id="3.75.10.10">
    <property type="entry name" value="L-arginine/glycine Amidinotransferase, Chain A"/>
    <property type="match status" value="1"/>
</dbReference>
<dbReference type="FunFam" id="3.75.10.10:FF:000003">
    <property type="entry name" value="Protein-arginine deiminase type-2"/>
    <property type="match status" value="1"/>
</dbReference>
<evidence type="ECO:0000256" key="11">
    <source>
        <dbReference type="ARBA" id="ARBA00082895"/>
    </source>
</evidence>
<evidence type="ECO:0000256" key="5">
    <source>
        <dbReference type="ARBA" id="ARBA00023242"/>
    </source>
</evidence>
<dbReference type="GO" id="GO:0007010">
    <property type="term" value="P:cytoskeleton organization"/>
    <property type="evidence" value="ECO:0007669"/>
    <property type="project" value="Ensembl"/>
</dbReference>
<keyword evidence="4" id="KW-0597">Phosphoprotein</keyword>
<evidence type="ECO:0000256" key="9">
    <source>
        <dbReference type="ARBA" id="ARBA00078180"/>
    </source>
</evidence>
<dbReference type="SUPFAM" id="SSF55909">
    <property type="entry name" value="Pentein"/>
    <property type="match status" value="1"/>
</dbReference>
<dbReference type="GO" id="GO:0001701">
    <property type="term" value="P:in utero embryonic development"/>
    <property type="evidence" value="ECO:0007669"/>
    <property type="project" value="Ensembl"/>
</dbReference>
<dbReference type="GO" id="GO:0042802">
    <property type="term" value="F:identical protein binding"/>
    <property type="evidence" value="ECO:0007669"/>
    <property type="project" value="Ensembl"/>
</dbReference>
<keyword evidence="6" id="KW-0968">Cytoplasmic vesicle</keyword>
<dbReference type="GO" id="GO:0015631">
    <property type="term" value="F:tubulin binding"/>
    <property type="evidence" value="ECO:0007669"/>
    <property type="project" value="Ensembl"/>
</dbReference>
<evidence type="ECO:0000256" key="6">
    <source>
        <dbReference type="ARBA" id="ARBA00023329"/>
    </source>
</evidence>
<reference evidence="17" key="1">
    <citation type="submission" date="2023-09" db="UniProtKB">
        <authorList>
            <consortium name="Ensembl"/>
        </authorList>
    </citation>
    <scope>IDENTIFICATION</scope>
</reference>
<evidence type="ECO:0000259" key="14">
    <source>
        <dbReference type="Pfam" id="PF03068"/>
    </source>
</evidence>
<dbReference type="SUPFAM" id="SSF49503">
    <property type="entry name" value="Cupredoxins"/>
    <property type="match status" value="1"/>
</dbReference>
<comment type="function">
    <text evidence="12">Structural constituent of cytoplasmic lattices, which plays a key role in early embryonic development. Cytoplasmic lattices consist in fibrous structures found in the cytoplasm of oocytes and preimplantation embryos. They are required to store maternal proteins critical for embryonic development, such as ribosomal proteins and proteins that control epigenetic reprogramming of the preimplantation embryo, and prevent their degradation or activation. In contrast to other members of the family, does not show protein-arginine deiminase activity due to its inability to bind Ca(2+).</text>
</comment>
<gene>
    <name evidence="17" type="primary">PADI6</name>
</gene>
<evidence type="ECO:0000256" key="13">
    <source>
        <dbReference type="ARBA" id="ARBA00093588"/>
    </source>
</evidence>
<dbReference type="InterPro" id="IPR038685">
    <property type="entry name" value="PAD_N_sf"/>
</dbReference>